<name>S8CPW0_9LAMI</name>
<evidence type="ECO:0000313" key="6">
    <source>
        <dbReference type="Proteomes" id="UP000015453"/>
    </source>
</evidence>
<evidence type="ECO:0000256" key="1">
    <source>
        <dbReference type="ARBA" id="ARBA00022999"/>
    </source>
</evidence>
<dbReference type="EMBL" id="AUSU01003450">
    <property type="protein sequence ID" value="EPS66836.1"/>
    <property type="molecule type" value="Genomic_DNA"/>
</dbReference>
<dbReference type="PROSITE" id="PS50001">
    <property type="entry name" value="SH2"/>
    <property type="match status" value="1"/>
</dbReference>
<evidence type="ECO:0000256" key="3">
    <source>
        <dbReference type="SAM" id="MobiDB-lite"/>
    </source>
</evidence>
<dbReference type="Proteomes" id="UP000015453">
    <property type="component" value="Unassembled WGS sequence"/>
</dbReference>
<dbReference type="OrthoDB" id="10263919at2759"/>
<organism evidence="5 6">
    <name type="scientific">Genlisea aurea</name>
    <dbReference type="NCBI Taxonomy" id="192259"/>
    <lineage>
        <taxon>Eukaryota</taxon>
        <taxon>Viridiplantae</taxon>
        <taxon>Streptophyta</taxon>
        <taxon>Embryophyta</taxon>
        <taxon>Tracheophyta</taxon>
        <taxon>Spermatophyta</taxon>
        <taxon>Magnoliopsida</taxon>
        <taxon>eudicotyledons</taxon>
        <taxon>Gunneridae</taxon>
        <taxon>Pentapetalae</taxon>
        <taxon>asterids</taxon>
        <taxon>lamiids</taxon>
        <taxon>Lamiales</taxon>
        <taxon>Lentibulariaceae</taxon>
        <taxon>Genlisea</taxon>
    </lineage>
</organism>
<proteinExistence type="predicted"/>
<accession>S8CPW0</accession>
<dbReference type="GO" id="GO:0007165">
    <property type="term" value="P:signal transduction"/>
    <property type="evidence" value="ECO:0007669"/>
    <property type="project" value="InterPro"/>
</dbReference>
<reference evidence="5 6" key="1">
    <citation type="journal article" date="2013" name="BMC Genomics">
        <title>The miniature genome of a carnivorous plant Genlisea aurea contains a low number of genes and short non-coding sequences.</title>
        <authorList>
            <person name="Leushkin E.V."/>
            <person name="Sutormin R.A."/>
            <person name="Nabieva E.R."/>
            <person name="Penin A.A."/>
            <person name="Kondrashov A.S."/>
            <person name="Logacheva M.D."/>
        </authorList>
    </citation>
    <scope>NUCLEOTIDE SEQUENCE [LARGE SCALE GENOMIC DNA]</scope>
</reference>
<feature type="non-terminal residue" evidence="5">
    <location>
        <position position="1"/>
    </location>
</feature>
<sequence>PFLCLGEKKKMNLFPLLYLHKEAPDPDTYKSSSSIRVVSSEVEFPLKKWVHIGCRVLRDFITLYIDGEVAGERHLASMFEKELHEDVLKRLYLGCPHQTGSSLNGYVHRVDVMPSSSTSSVRNHRVQNPPLQLYIDHSSASEIEDDSSGVWSASCRRIFSLDVTLSDVLGSPVNKDIEVLASLLYVDNHLPVESTSDGEPPLLTSYDGIEYASWDRPAKLVNGRASLKLKISQLSSKCDNRLFRIKFCVPRLGKYPFLEAWSPPIRCVSRNKNAKTVLPWRRCSNKTHDVNGCQCSASDDRSVELIPNIIHEAKPSPSSKRIKLGQDKPYSFFREQRGGGAYNGFGLQAANGNHKVVESNSSASNSGEGTTRSVSSPVSDSVVFKYCLGGTAERCQLLKEIVLSASDEQIVDFAKQVSLFSGCSHHRHQIELSKRLVQDGVRAWTSVSAGKNQVLWDNLMVTINECFMKIAGCRRPLLDQDLECLRRLAGCGETVSKENFEKLWSWLYPVAYTLSRSEVTPMWDSLSPLWIEGFFVTKERAESMLLECSVRRTPGEFVVRFPTTRSWPHPDAGSPVVTYLGSDSRTIRHRLVSLDSISSSKRFFFVGWALQDLLAEQPELSELCR</sequence>
<dbReference type="SUPFAM" id="SSF49899">
    <property type="entry name" value="Concanavalin A-like lectins/glucanases"/>
    <property type="match status" value="1"/>
</dbReference>
<comment type="caution">
    <text evidence="5">The sequence shown here is derived from an EMBL/GenBank/DDBJ whole genome shotgun (WGS) entry which is preliminary data.</text>
</comment>
<dbReference type="PANTHER" id="PTHR11801">
    <property type="entry name" value="SIGNAL TRANSDUCER AND ACTIVATOR OF TRANSCRIPTION"/>
    <property type="match status" value="1"/>
</dbReference>
<keyword evidence="6" id="KW-1185">Reference proteome</keyword>
<feature type="region of interest" description="Disordered" evidence="3">
    <location>
        <begin position="357"/>
        <end position="376"/>
    </location>
</feature>
<dbReference type="AlphaFoldDB" id="S8CPW0"/>
<evidence type="ECO:0000313" key="5">
    <source>
        <dbReference type="EMBL" id="EPS66836.1"/>
    </source>
</evidence>
<evidence type="ECO:0000259" key="4">
    <source>
        <dbReference type="PROSITE" id="PS50001"/>
    </source>
</evidence>
<dbReference type="GO" id="GO:0003700">
    <property type="term" value="F:DNA-binding transcription factor activity"/>
    <property type="evidence" value="ECO:0007669"/>
    <property type="project" value="InterPro"/>
</dbReference>
<dbReference type="InterPro" id="IPR000980">
    <property type="entry name" value="SH2"/>
</dbReference>
<dbReference type="InterPro" id="IPR001217">
    <property type="entry name" value="STAT"/>
</dbReference>
<keyword evidence="1 2" id="KW-0727">SH2 domain</keyword>
<gene>
    <name evidence="5" type="ORF">M569_07940</name>
</gene>
<evidence type="ECO:0000256" key="2">
    <source>
        <dbReference type="PROSITE-ProRule" id="PRU00191"/>
    </source>
</evidence>
<dbReference type="InterPro" id="IPR013320">
    <property type="entry name" value="ConA-like_dom_sf"/>
</dbReference>
<protein>
    <recommendedName>
        <fullName evidence="4">SH2 domain-containing protein</fullName>
    </recommendedName>
</protein>
<feature type="domain" description="SH2" evidence="4">
    <location>
        <begin position="530"/>
        <end position="625"/>
    </location>
</feature>
<feature type="compositionally biased region" description="Low complexity" evidence="3">
    <location>
        <begin position="358"/>
        <end position="376"/>
    </location>
</feature>